<reference evidence="1" key="1">
    <citation type="submission" date="2021-03" db="EMBL/GenBank/DDBJ databases">
        <title>Evolutionary innovations through gain and loss of genes in the ectomycorrhizal Boletales.</title>
        <authorList>
            <person name="Wu G."/>
            <person name="Miyauchi S."/>
            <person name="Morin E."/>
            <person name="Yang Z.-L."/>
            <person name="Xu J."/>
            <person name="Martin F.M."/>
        </authorList>
    </citation>
    <scope>NUCLEOTIDE SEQUENCE</scope>
    <source>
        <strain evidence="1">BR01</strain>
    </source>
</reference>
<dbReference type="OrthoDB" id="3258172at2759"/>
<proteinExistence type="predicted"/>
<evidence type="ECO:0000313" key="2">
    <source>
        <dbReference type="Proteomes" id="UP000683000"/>
    </source>
</evidence>
<comment type="caution">
    <text evidence="1">The sequence shown here is derived from an EMBL/GenBank/DDBJ whole genome shotgun (WGS) entry which is preliminary data.</text>
</comment>
<name>A0A8I2YSF3_9AGAM</name>
<keyword evidence="2" id="KW-1185">Reference proteome</keyword>
<organism evidence="1 2">
    <name type="scientific">Boletus reticuloceps</name>
    <dbReference type="NCBI Taxonomy" id="495285"/>
    <lineage>
        <taxon>Eukaryota</taxon>
        <taxon>Fungi</taxon>
        <taxon>Dikarya</taxon>
        <taxon>Basidiomycota</taxon>
        <taxon>Agaricomycotina</taxon>
        <taxon>Agaricomycetes</taxon>
        <taxon>Agaricomycetidae</taxon>
        <taxon>Boletales</taxon>
        <taxon>Boletineae</taxon>
        <taxon>Boletaceae</taxon>
        <taxon>Boletoideae</taxon>
        <taxon>Boletus</taxon>
    </lineage>
</organism>
<sequence length="71" mass="7840">MLTYDAETTLVLLQDASNALLVDASLCVDADVPSAKDRKDRNIGHGWALERKSYVWVVGYLERVDVSESGL</sequence>
<dbReference type="Proteomes" id="UP000683000">
    <property type="component" value="Unassembled WGS sequence"/>
</dbReference>
<protein>
    <submittedName>
        <fullName evidence="1">Uncharacterized protein</fullName>
    </submittedName>
</protein>
<dbReference type="AlphaFoldDB" id="A0A8I2YSF3"/>
<evidence type="ECO:0000313" key="1">
    <source>
        <dbReference type="EMBL" id="KAG6378259.1"/>
    </source>
</evidence>
<accession>A0A8I2YSF3</accession>
<gene>
    <name evidence="1" type="ORF">JVT61DRAFT_13967</name>
</gene>
<dbReference type="EMBL" id="JAGFBS010000007">
    <property type="protein sequence ID" value="KAG6378259.1"/>
    <property type="molecule type" value="Genomic_DNA"/>
</dbReference>